<dbReference type="RefSeq" id="XP_001592974.1">
    <property type="nucleotide sequence ID" value="XM_001592924.1"/>
</dbReference>
<evidence type="ECO:0000313" key="1">
    <source>
        <dbReference type="EMBL" id="EDO03415.1"/>
    </source>
</evidence>
<sequence>MWLCMWRFVKQIELKSEDLPRVREMECGNDVGASEE</sequence>
<dbReference type="GeneID" id="5489051"/>
<organism evidence="1 2">
    <name type="scientific">Sclerotinia sclerotiorum (strain ATCC 18683 / 1980 / Ss-1)</name>
    <name type="common">White mold</name>
    <name type="synonym">Whetzelinia sclerotiorum</name>
    <dbReference type="NCBI Taxonomy" id="665079"/>
    <lineage>
        <taxon>Eukaryota</taxon>
        <taxon>Fungi</taxon>
        <taxon>Dikarya</taxon>
        <taxon>Ascomycota</taxon>
        <taxon>Pezizomycotina</taxon>
        <taxon>Leotiomycetes</taxon>
        <taxon>Helotiales</taxon>
        <taxon>Sclerotiniaceae</taxon>
        <taxon>Sclerotinia</taxon>
    </lineage>
</organism>
<dbReference type="AlphaFoldDB" id="A7EKP9"/>
<evidence type="ECO:0000313" key="2">
    <source>
        <dbReference type="Proteomes" id="UP000001312"/>
    </source>
</evidence>
<dbReference type="Proteomes" id="UP000001312">
    <property type="component" value="Unassembled WGS sequence"/>
</dbReference>
<accession>A7EKP9</accession>
<proteinExistence type="predicted"/>
<name>A7EKP9_SCLS1</name>
<gene>
    <name evidence="1" type="ORF">SS1G_05896</name>
</gene>
<keyword evidence="2" id="KW-1185">Reference proteome</keyword>
<dbReference type="InParanoid" id="A7EKP9"/>
<dbReference type="HOGENOM" id="CLU_3359986_0_0_1"/>
<dbReference type="EMBL" id="CH476627">
    <property type="protein sequence ID" value="EDO03415.1"/>
    <property type="molecule type" value="Genomic_DNA"/>
</dbReference>
<protein>
    <submittedName>
        <fullName evidence="1">Uncharacterized protein</fullName>
    </submittedName>
</protein>
<reference evidence="2" key="1">
    <citation type="journal article" date="2011" name="PLoS Genet.">
        <title>Genomic analysis of the necrotrophic fungal pathogens Sclerotinia sclerotiorum and Botrytis cinerea.</title>
        <authorList>
            <person name="Amselem J."/>
            <person name="Cuomo C.A."/>
            <person name="van Kan J.A."/>
            <person name="Viaud M."/>
            <person name="Benito E.P."/>
            <person name="Couloux A."/>
            <person name="Coutinho P.M."/>
            <person name="de Vries R.P."/>
            <person name="Dyer P.S."/>
            <person name="Fillinger S."/>
            <person name="Fournier E."/>
            <person name="Gout L."/>
            <person name="Hahn M."/>
            <person name="Kohn L."/>
            <person name="Lapalu N."/>
            <person name="Plummer K.M."/>
            <person name="Pradier J.M."/>
            <person name="Quevillon E."/>
            <person name="Sharon A."/>
            <person name="Simon A."/>
            <person name="ten Have A."/>
            <person name="Tudzynski B."/>
            <person name="Tudzynski P."/>
            <person name="Wincker P."/>
            <person name="Andrew M."/>
            <person name="Anthouard V."/>
            <person name="Beever R.E."/>
            <person name="Beffa R."/>
            <person name="Benoit I."/>
            <person name="Bouzid O."/>
            <person name="Brault B."/>
            <person name="Chen Z."/>
            <person name="Choquer M."/>
            <person name="Collemare J."/>
            <person name="Cotton P."/>
            <person name="Danchin E.G."/>
            <person name="Da Silva C."/>
            <person name="Gautier A."/>
            <person name="Giraud C."/>
            <person name="Giraud T."/>
            <person name="Gonzalez C."/>
            <person name="Grossetete S."/>
            <person name="Guldener U."/>
            <person name="Henrissat B."/>
            <person name="Howlett B.J."/>
            <person name="Kodira C."/>
            <person name="Kretschmer M."/>
            <person name="Lappartient A."/>
            <person name="Leroch M."/>
            <person name="Levis C."/>
            <person name="Mauceli E."/>
            <person name="Neuveglise C."/>
            <person name="Oeser B."/>
            <person name="Pearson M."/>
            <person name="Poulain J."/>
            <person name="Poussereau N."/>
            <person name="Quesneville H."/>
            <person name="Rascle C."/>
            <person name="Schumacher J."/>
            <person name="Segurens B."/>
            <person name="Sexton A."/>
            <person name="Silva E."/>
            <person name="Sirven C."/>
            <person name="Soanes D.M."/>
            <person name="Talbot N.J."/>
            <person name="Templeton M."/>
            <person name="Yandava C."/>
            <person name="Yarden O."/>
            <person name="Zeng Q."/>
            <person name="Rollins J.A."/>
            <person name="Lebrun M.H."/>
            <person name="Dickman M."/>
        </authorList>
    </citation>
    <scope>NUCLEOTIDE SEQUENCE [LARGE SCALE GENOMIC DNA]</scope>
    <source>
        <strain evidence="2">ATCC 18683 / 1980 / Ss-1</strain>
    </source>
</reference>
<dbReference type="KEGG" id="ssl:SS1G_05896"/>